<proteinExistence type="predicted"/>
<reference evidence="3" key="1">
    <citation type="journal article" date="2019" name="Int. J. Syst. Evol. Microbiol.">
        <title>The Global Catalogue of Microorganisms (GCM) 10K type strain sequencing project: providing services to taxonomists for standard genome sequencing and annotation.</title>
        <authorList>
            <consortium name="The Broad Institute Genomics Platform"/>
            <consortium name="The Broad Institute Genome Sequencing Center for Infectious Disease"/>
            <person name="Wu L."/>
            <person name="Ma J."/>
        </authorList>
    </citation>
    <scope>NUCLEOTIDE SEQUENCE [LARGE SCALE GENOMIC DNA]</scope>
    <source>
        <strain evidence="3">JCM 31486</strain>
    </source>
</reference>
<organism evidence="2 3">
    <name type="scientific">Kibdelosporangium lantanae</name>
    <dbReference type="NCBI Taxonomy" id="1497396"/>
    <lineage>
        <taxon>Bacteria</taxon>
        <taxon>Bacillati</taxon>
        <taxon>Actinomycetota</taxon>
        <taxon>Actinomycetes</taxon>
        <taxon>Pseudonocardiales</taxon>
        <taxon>Pseudonocardiaceae</taxon>
        <taxon>Kibdelosporangium</taxon>
    </lineage>
</organism>
<keyword evidence="1" id="KW-0812">Transmembrane</keyword>
<dbReference type="EMBL" id="JBHTIS010000015">
    <property type="protein sequence ID" value="MFD1044231.1"/>
    <property type="molecule type" value="Genomic_DNA"/>
</dbReference>
<protein>
    <submittedName>
        <fullName evidence="2">Uncharacterized protein</fullName>
    </submittedName>
</protein>
<feature type="transmembrane region" description="Helical" evidence="1">
    <location>
        <begin position="20"/>
        <end position="46"/>
    </location>
</feature>
<keyword evidence="3" id="KW-1185">Reference proteome</keyword>
<keyword evidence="1" id="KW-0472">Membrane</keyword>
<evidence type="ECO:0000313" key="2">
    <source>
        <dbReference type="EMBL" id="MFD1044231.1"/>
    </source>
</evidence>
<dbReference type="Proteomes" id="UP001597045">
    <property type="component" value="Unassembled WGS sequence"/>
</dbReference>
<evidence type="ECO:0000313" key="3">
    <source>
        <dbReference type="Proteomes" id="UP001597045"/>
    </source>
</evidence>
<evidence type="ECO:0000256" key="1">
    <source>
        <dbReference type="SAM" id="Phobius"/>
    </source>
</evidence>
<comment type="caution">
    <text evidence="2">The sequence shown here is derived from an EMBL/GenBank/DDBJ whole genome shotgun (WGS) entry which is preliminary data.</text>
</comment>
<keyword evidence="1" id="KW-1133">Transmembrane helix</keyword>
<feature type="transmembrane region" description="Helical" evidence="1">
    <location>
        <begin position="223"/>
        <end position="244"/>
    </location>
</feature>
<name>A0ABW3M2P9_9PSEU</name>
<accession>A0ABW3M2P9</accession>
<feature type="transmembrane region" description="Helical" evidence="1">
    <location>
        <begin position="250"/>
        <end position="269"/>
    </location>
</feature>
<gene>
    <name evidence="2" type="ORF">ACFQ1S_00775</name>
</gene>
<sequence length="336" mass="37946">MGAADDFAKETVNRLGPSAYLVNFVPSAVFVTLTWALFTSHLLPWAAPLDKVAPGIPSVVQSAKDVTVATLVLLVIVVFLGAVLLRPFQISAVQLLEGYWHDRFGLRLLEPLAVELQIRRLDAAEPWLDLPEFEAKVPSFREVAAAARARYRLDLRAARAVRMCEKYPLDRGWFLPTGLGNILRRGETTAGERYGLNTMVVYSRLYPHLGPSVNSSVANRLDLIDTTCTFTILFAVQSVLALPLVWRVDWWSLVPVGYLLFAGVAYRGARSVAERFNETLYVAFDLHRFDMLKALHRRLPGTPETELVENEELSRFLAQNQAWPTTRRRWHYDHGD</sequence>
<feature type="transmembrane region" description="Helical" evidence="1">
    <location>
        <begin position="66"/>
        <end position="85"/>
    </location>
</feature>